<dbReference type="Proteomes" id="UP001233271">
    <property type="component" value="Chromosome 1"/>
</dbReference>
<keyword evidence="4" id="KW-0347">Helicase</keyword>
<dbReference type="SMART" id="SM00382">
    <property type="entry name" value="AAA"/>
    <property type="match status" value="1"/>
</dbReference>
<dbReference type="SMART" id="SM00487">
    <property type="entry name" value="DEXDc"/>
    <property type="match status" value="1"/>
</dbReference>
<dbReference type="InterPro" id="IPR011709">
    <property type="entry name" value="DEAD-box_helicase_OB_fold"/>
</dbReference>
<dbReference type="PANTHER" id="PTHR18934:SF118">
    <property type="entry name" value="ATP-DEPENDENT RNA HELICASE DHX33"/>
    <property type="match status" value="1"/>
</dbReference>
<dbReference type="PROSITE" id="PS51192">
    <property type="entry name" value="HELICASE_ATP_BIND_1"/>
    <property type="match status" value="1"/>
</dbReference>
<dbReference type="Gene3D" id="1.20.120.1080">
    <property type="match status" value="1"/>
</dbReference>
<dbReference type="GO" id="GO:0045943">
    <property type="term" value="P:positive regulation of transcription by RNA polymerase I"/>
    <property type="evidence" value="ECO:0007669"/>
    <property type="project" value="TreeGrafter"/>
</dbReference>
<evidence type="ECO:0000256" key="6">
    <source>
        <dbReference type="ARBA" id="ARBA00047984"/>
    </source>
</evidence>
<evidence type="ECO:0000256" key="2">
    <source>
        <dbReference type="ARBA" id="ARBA00022741"/>
    </source>
</evidence>
<organism evidence="10 11">
    <name type="scientific">Cutaneotrichosporon cavernicola</name>
    <dbReference type="NCBI Taxonomy" id="279322"/>
    <lineage>
        <taxon>Eukaryota</taxon>
        <taxon>Fungi</taxon>
        <taxon>Dikarya</taxon>
        <taxon>Basidiomycota</taxon>
        <taxon>Agaricomycotina</taxon>
        <taxon>Tremellomycetes</taxon>
        <taxon>Trichosporonales</taxon>
        <taxon>Trichosporonaceae</taxon>
        <taxon>Cutaneotrichosporon</taxon>
    </lineage>
</organism>
<evidence type="ECO:0000256" key="4">
    <source>
        <dbReference type="ARBA" id="ARBA00022806"/>
    </source>
</evidence>
<dbReference type="GO" id="GO:0003724">
    <property type="term" value="F:RNA helicase activity"/>
    <property type="evidence" value="ECO:0007669"/>
    <property type="project" value="UniProtKB-EC"/>
</dbReference>
<feature type="domain" description="Helicase ATP-binding" evidence="8">
    <location>
        <begin position="101"/>
        <end position="316"/>
    </location>
</feature>
<dbReference type="Pfam" id="PF00271">
    <property type="entry name" value="Helicase_C"/>
    <property type="match status" value="1"/>
</dbReference>
<comment type="catalytic activity">
    <reaction evidence="6">
        <text>ATP + H2O = ADP + phosphate + H(+)</text>
        <dbReference type="Rhea" id="RHEA:13065"/>
        <dbReference type="ChEBI" id="CHEBI:15377"/>
        <dbReference type="ChEBI" id="CHEBI:15378"/>
        <dbReference type="ChEBI" id="CHEBI:30616"/>
        <dbReference type="ChEBI" id="CHEBI:43474"/>
        <dbReference type="ChEBI" id="CHEBI:456216"/>
        <dbReference type="EC" id="3.6.4.13"/>
    </reaction>
</comment>
<dbReference type="Pfam" id="PF07717">
    <property type="entry name" value="OB_NTP_bind"/>
    <property type="match status" value="1"/>
</dbReference>
<dbReference type="AlphaFoldDB" id="A0AA48KYA0"/>
<keyword evidence="3" id="KW-0378">Hydrolase</keyword>
<dbReference type="GeneID" id="85491207"/>
<dbReference type="InterPro" id="IPR003593">
    <property type="entry name" value="AAA+_ATPase"/>
</dbReference>
<keyword evidence="11" id="KW-1185">Reference proteome</keyword>
<dbReference type="PANTHER" id="PTHR18934">
    <property type="entry name" value="ATP-DEPENDENT RNA HELICASE"/>
    <property type="match status" value="1"/>
</dbReference>
<dbReference type="GO" id="GO:0016787">
    <property type="term" value="F:hydrolase activity"/>
    <property type="evidence" value="ECO:0007669"/>
    <property type="project" value="UniProtKB-KW"/>
</dbReference>
<proteinExistence type="predicted"/>
<dbReference type="InterPro" id="IPR014001">
    <property type="entry name" value="Helicase_ATP-bd"/>
</dbReference>
<dbReference type="SUPFAM" id="SSF52540">
    <property type="entry name" value="P-loop containing nucleoside triphosphate hydrolases"/>
    <property type="match status" value="2"/>
</dbReference>
<dbReference type="PROSITE" id="PS51194">
    <property type="entry name" value="HELICASE_CTER"/>
    <property type="match status" value="1"/>
</dbReference>
<feature type="region of interest" description="Disordered" evidence="7">
    <location>
        <begin position="214"/>
        <end position="237"/>
    </location>
</feature>
<evidence type="ECO:0000256" key="3">
    <source>
        <dbReference type="ARBA" id="ARBA00022801"/>
    </source>
</evidence>
<dbReference type="RefSeq" id="XP_060452602.1">
    <property type="nucleotide sequence ID" value="XM_060601455.1"/>
</dbReference>
<dbReference type="Pfam" id="PF21010">
    <property type="entry name" value="HA2_C"/>
    <property type="match status" value="1"/>
</dbReference>
<dbReference type="KEGG" id="ccac:CcaHIS019_0100540"/>
<dbReference type="SMART" id="SM00847">
    <property type="entry name" value="HA2"/>
    <property type="match status" value="1"/>
</dbReference>
<dbReference type="GO" id="GO:0003725">
    <property type="term" value="F:double-stranded RNA binding"/>
    <property type="evidence" value="ECO:0007669"/>
    <property type="project" value="TreeGrafter"/>
</dbReference>
<dbReference type="InterPro" id="IPR007502">
    <property type="entry name" value="Helicase-assoc_dom"/>
</dbReference>
<evidence type="ECO:0000259" key="8">
    <source>
        <dbReference type="PROSITE" id="PS51192"/>
    </source>
</evidence>
<evidence type="ECO:0000313" key="11">
    <source>
        <dbReference type="Proteomes" id="UP001233271"/>
    </source>
</evidence>
<keyword evidence="2" id="KW-0547">Nucleotide-binding</keyword>
<feature type="compositionally biased region" description="Basic residues" evidence="7">
    <location>
        <begin position="57"/>
        <end position="68"/>
    </location>
</feature>
<sequence>MPPVPPASTKGKGKAVAFFSDDEDFGDAGSPVPLATNGRKRKHEPNGTANGIDTGKKKMKKKKKAKAKAGKDTEADRARIAGELLLKRYELPFYQGRRNILDEIIKNDTVVIMGETGCGKSTQLGQLLRRHSIALGHWPRGPSVAITQPRRLPTISLAGRVAAEMGVALGAEVGYSVRFEDVTSRDTRVRFLTEGVLMRELANAQQFGKGESKLANGVSEEKPKGKGNAKQLVNGTNGTNGIEEEALNLLLRYDVVVIDEAHERTLNTDFLLGCLRKIQAVRKEMGRPLKVVIMSATLDPKKFTDFFDGCPALHVPGRMYDVATSHVKTPVDDFIEAAADAVMMIHNRKPSPKGEALVFMPGSDEIETLVALLRRRANELPPDAEGLQVLPLYAALPPTAQAKIFAPVPPKTRRVVVSTNVAETSLTIPGIAFVVDSGFRKEKEYIHRASGAIEHLRKTPISQASAWQRTGRAGREMPGECLRLYTEAAFKKMSAFDTPEIQRCNLSNAVLQLIAMRQDPFTFAYLDPPSRDAVAAAFRSLAGLGAISGPTVITERGRDMLRYPLEPEHARILLASFESGCASEVIDVLSLVVAGQVFVDRGDARDSAAAARAKFVHRDGDHLTGMNVLRAFMALREDGAEGAKEQGVGAWCRANHVNGRTLAQAVRIRAQLRDLATRFGRDPNASCGAETAAVGAALLAGLFMNTAVIQADGSYRQTAGALVVKIHPSSVLAGKKVPAIVYDELAITSAIYARGVSAFDQGLLSDIPWFRAAARPVERRAV</sequence>
<dbReference type="GO" id="GO:0005524">
    <property type="term" value="F:ATP binding"/>
    <property type="evidence" value="ECO:0007669"/>
    <property type="project" value="UniProtKB-KW"/>
</dbReference>
<dbReference type="GO" id="GO:0005730">
    <property type="term" value="C:nucleolus"/>
    <property type="evidence" value="ECO:0007669"/>
    <property type="project" value="TreeGrafter"/>
</dbReference>
<keyword evidence="5" id="KW-0067">ATP-binding</keyword>
<protein>
    <recommendedName>
        <fullName evidence="1">RNA helicase</fullName>
        <ecNumber evidence="1">3.6.4.13</ecNumber>
    </recommendedName>
</protein>
<evidence type="ECO:0000313" key="10">
    <source>
        <dbReference type="EMBL" id="BEI87336.1"/>
    </source>
</evidence>
<reference evidence="10" key="1">
    <citation type="journal article" date="2023" name="BMC Genomics">
        <title>Chromosome-level genome assemblies of Cutaneotrichosporon spp. (Trichosporonales, Basidiomycota) reveal imbalanced evolution between nucleotide sequences and chromosome synteny.</title>
        <authorList>
            <person name="Kobayashi Y."/>
            <person name="Kayamori A."/>
            <person name="Aoki K."/>
            <person name="Shiwa Y."/>
            <person name="Matsutani M."/>
            <person name="Fujita N."/>
            <person name="Sugita T."/>
            <person name="Iwasaki W."/>
            <person name="Tanaka N."/>
            <person name="Takashima M."/>
        </authorList>
    </citation>
    <scope>NUCLEOTIDE SEQUENCE</scope>
    <source>
        <strain evidence="10">HIS019</strain>
    </source>
</reference>
<dbReference type="CDD" id="cd18791">
    <property type="entry name" value="SF2_C_RHA"/>
    <property type="match status" value="1"/>
</dbReference>
<gene>
    <name evidence="10" type="primary">prh1</name>
    <name evidence="10" type="ORF">CcaverHIS019_0100540</name>
</gene>
<name>A0AA48KYA0_9TREE</name>
<evidence type="ECO:0000259" key="9">
    <source>
        <dbReference type="PROSITE" id="PS51194"/>
    </source>
</evidence>
<dbReference type="Gene3D" id="3.40.50.300">
    <property type="entry name" value="P-loop containing nucleotide triphosphate hydrolases"/>
    <property type="match status" value="2"/>
</dbReference>
<evidence type="ECO:0000256" key="1">
    <source>
        <dbReference type="ARBA" id="ARBA00012552"/>
    </source>
</evidence>
<dbReference type="InterPro" id="IPR027417">
    <property type="entry name" value="P-loop_NTPase"/>
</dbReference>
<accession>A0AA48KYA0</accession>
<feature type="region of interest" description="Disordered" evidence="7">
    <location>
        <begin position="22"/>
        <end position="72"/>
    </location>
</feature>
<dbReference type="EC" id="3.6.4.13" evidence="1"/>
<dbReference type="EMBL" id="AP028212">
    <property type="protein sequence ID" value="BEI87336.1"/>
    <property type="molecule type" value="Genomic_DNA"/>
</dbReference>
<dbReference type="FunFam" id="3.40.50.300:FF:000145">
    <property type="entry name" value="probable ATP-dependent RNA helicase DHX40"/>
    <property type="match status" value="1"/>
</dbReference>
<dbReference type="SMART" id="SM00490">
    <property type="entry name" value="HELICc"/>
    <property type="match status" value="1"/>
</dbReference>
<evidence type="ECO:0000256" key="5">
    <source>
        <dbReference type="ARBA" id="ARBA00022840"/>
    </source>
</evidence>
<dbReference type="InterPro" id="IPR001650">
    <property type="entry name" value="Helicase_C-like"/>
</dbReference>
<feature type="domain" description="Helicase C-terminal" evidence="9">
    <location>
        <begin position="330"/>
        <end position="517"/>
    </location>
</feature>
<evidence type="ECO:0000256" key="7">
    <source>
        <dbReference type="SAM" id="MobiDB-lite"/>
    </source>
</evidence>